<dbReference type="GO" id="GO:0006412">
    <property type="term" value="P:translation"/>
    <property type="evidence" value="ECO:0007669"/>
    <property type="project" value="UniProtKB-UniRule"/>
</dbReference>
<dbReference type="AlphaFoldDB" id="K1XWT3"/>
<keyword evidence="2" id="KW-0479">Metal-binding</keyword>
<dbReference type="GO" id="GO:0042586">
    <property type="term" value="F:peptide deformylase activity"/>
    <property type="evidence" value="ECO:0007669"/>
    <property type="project" value="UniProtKB-UniRule"/>
</dbReference>
<proteinExistence type="inferred from homology"/>
<evidence type="ECO:0000313" key="3">
    <source>
        <dbReference type="EMBL" id="EKD29421.1"/>
    </source>
</evidence>
<feature type="binding site" evidence="2">
    <location>
        <position position="145"/>
    </location>
    <ligand>
        <name>Fe cation</name>
        <dbReference type="ChEBI" id="CHEBI:24875"/>
    </ligand>
</feature>
<feature type="binding site" evidence="2">
    <location>
        <position position="141"/>
    </location>
    <ligand>
        <name>Fe cation</name>
        <dbReference type="ChEBI" id="CHEBI:24875"/>
    </ligand>
</feature>
<evidence type="ECO:0000256" key="1">
    <source>
        <dbReference type="ARBA" id="ARBA00010759"/>
    </source>
</evidence>
<dbReference type="Pfam" id="PF01327">
    <property type="entry name" value="Pep_deformylase"/>
    <property type="match status" value="1"/>
</dbReference>
<organism evidence="3">
    <name type="scientific">uncultured bacterium</name>
    <name type="common">gcode 4</name>
    <dbReference type="NCBI Taxonomy" id="1234023"/>
    <lineage>
        <taxon>Bacteria</taxon>
        <taxon>environmental samples</taxon>
    </lineage>
</organism>
<comment type="cofactor">
    <cofactor evidence="2">
        <name>Fe(2+)</name>
        <dbReference type="ChEBI" id="CHEBI:29033"/>
    </cofactor>
    <text evidence="2">Binds 1 Fe(2+) ion.</text>
</comment>
<accession>K1XWT3</accession>
<dbReference type="PANTHER" id="PTHR10458:SF22">
    <property type="entry name" value="PEPTIDE DEFORMYLASE"/>
    <property type="match status" value="1"/>
</dbReference>
<sequence>MQFTIQTGKTNEILRTKSEAIVVAELRKCVGFAEDMVRYVKNPDNGGVGLAAPQIGVNKRIIAVSLMRDGDDENYRTIAMINPEIIEHTEETESDNEGCLSVPGEQGEVSRWKRIKVSYIDTSLRSQSMLLSGLAARIVQHEVDHLDGVLFTDRVKKIENVLVGN</sequence>
<dbReference type="CDD" id="cd00487">
    <property type="entry name" value="Pep_deformylase"/>
    <property type="match status" value="1"/>
</dbReference>
<dbReference type="InterPro" id="IPR036821">
    <property type="entry name" value="Peptide_deformylase_sf"/>
</dbReference>
<dbReference type="PANTHER" id="PTHR10458">
    <property type="entry name" value="PEPTIDE DEFORMYLASE"/>
    <property type="match status" value="1"/>
</dbReference>
<dbReference type="EMBL" id="AMFJ01034419">
    <property type="protein sequence ID" value="EKD29421.1"/>
    <property type="molecule type" value="Genomic_DNA"/>
</dbReference>
<evidence type="ECO:0000256" key="2">
    <source>
        <dbReference type="HAMAP-Rule" id="MF_00163"/>
    </source>
</evidence>
<dbReference type="NCBIfam" id="NF001159">
    <property type="entry name" value="PRK00150.1-3"/>
    <property type="match status" value="1"/>
</dbReference>
<protein>
    <recommendedName>
        <fullName evidence="2">Peptide deformylase</fullName>
        <shortName evidence="2">PDF</shortName>
        <ecNumber evidence="2">3.5.1.88</ecNumber>
    </recommendedName>
    <alternativeName>
        <fullName evidence="2">Polypeptide deformylase</fullName>
    </alternativeName>
</protein>
<keyword evidence="2" id="KW-0408">Iron</keyword>
<reference evidence="3" key="1">
    <citation type="journal article" date="2012" name="Science">
        <title>Fermentation, hydrogen, and sulfur metabolism in multiple uncultivated bacterial phyla.</title>
        <authorList>
            <person name="Wrighton K.C."/>
            <person name="Thomas B.C."/>
            <person name="Sharon I."/>
            <person name="Miller C.S."/>
            <person name="Castelle C.J."/>
            <person name="VerBerkmoes N.C."/>
            <person name="Wilkins M.J."/>
            <person name="Hettich R.L."/>
            <person name="Lipton M.S."/>
            <person name="Williams K.H."/>
            <person name="Long P.E."/>
            <person name="Banfield J.F."/>
        </authorList>
    </citation>
    <scope>NUCLEOTIDE SEQUENCE [LARGE SCALE GENOMIC DNA]</scope>
</reference>
<dbReference type="PRINTS" id="PR01576">
    <property type="entry name" value="PDEFORMYLASE"/>
</dbReference>
<dbReference type="GO" id="GO:0046872">
    <property type="term" value="F:metal ion binding"/>
    <property type="evidence" value="ECO:0007669"/>
    <property type="project" value="UniProtKB-KW"/>
</dbReference>
<dbReference type="HAMAP" id="MF_00163">
    <property type="entry name" value="Pep_deformylase"/>
    <property type="match status" value="1"/>
</dbReference>
<feature type="binding site" evidence="2">
    <location>
        <position position="99"/>
    </location>
    <ligand>
        <name>Fe cation</name>
        <dbReference type="ChEBI" id="CHEBI:24875"/>
    </ligand>
</feature>
<dbReference type="EC" id="3.5.1.88" evidence="2"/>
<feature type="active site" evidence="2">
    <location>
        <position position="142"/>
    </location>
</feature>
<comment type="function">
    <text evidence="2">Removes the formyl group from the N-terminal Met of newly synthesized proteins. Requires at least a dipeptide for an efficient rate of reaction. N-terminal L-methionine is a prerequisite for activity but the enzyme has broad specificity at other positions.</text>
</comment>
<dbReference type="SUPFAM" id="SSF56420">
    <property type="entry name" value="Peptide deformylase"/>
    <property type="match status" value="1"/>
</dbReference>
<dbReference type="Gene3D" id="3.90.45.10">
    <property type="entry name" value="Peptide deformylase"/>
    <property type="match status" value="1"/>
</dbReference>
<dbReference type="InterPro" id="IPR023635">
    <property type="entry name" value="Peptide_deformylase"/>
</dbReference>
<dbReference type="PIRSF" id="PIRSF004749">
    <property type="entry name" value="Pep_def"/>
    <property type="match status" value="1"/>
</dbReference>
<dbReference type="NCBIfam" id="TIGR00079">
    <property type="entry name" value="pept_deformyl"/>
    <property type="match status" value="1"/>
</dbReference>
<comment type="similarity">
    <text evidence="1 2">Belongs to the polypeptide deformylase family.</text>
</comment>
<keyword evidence="2" id="KW-0378">Hydrolase</keyword>
<comment type="caution">
    <text evidence="3">The sequence shown here is derived from an EMBL/GenBank/DDBJ whole genome shotgun (WGS) entry which is preliminary data.</text>
</comment>
<name>K1XWT3_9BACT</name>
<gene>
    <name evidence="2" type="primary">def</name>
    <name evidence="3" type="ORF">ACD_78C00419G0002</name>
</gene>
<keyword evidence="2" id="KW-0648">Protein biosynthesis</keyword>
<comment type="catalytic activity">
    <reaction evidence="2">
        <text>N-terminal N-formyl-L-methionyl-[peptide] + H2O = N-terminal L-methionyl-[peptide] + formate</text>
        <dbReference type="Rhea" id="RHEA:24420"/>
        <dbReference type="Rhea" id="RHEA-COMP:10639"/>
        <dbReference type="Rhea" id="RHEA-COMP:10640"/>
        <dbReference type="ChEBI" id="CHEBI:15377"/>
        <dbReference type="ChEBI" id="CHEBI:15740"/>
        <dbReference type="ChEBI" id="CHEBI:49298"/>
        <dbReference type="ChEBI" id="CHEBI:64731"/>
        <dbReference type="EC" id="3.5.1.88"/>
    </reaction>
</comment>